<dbReference type="GO" id="GO:0016192">
    <property type="term" value="P:vesicle-mediated transport"/>
    <property type="evidence" value="ECO:0007669"/>
    <property type="project" value="InterPro"/>
</dbReference>
<evidence type="ECO:0000256" key="1">
    <source>
        <dbReference type="ARBA" id="ARBA00009884"/>
    </source>
</evidence>
<organism evidence="3 4">
    <name type="scientific">Ganoderma sinense ZZ0214-1</name>
    <dbReference type="NCBI Taxonomy" id="1077348"/>
    <lineage>
        <taxon>Eukaryota</taxon>
        <taxon>Fungi</taxon>
        <taxon>Dikarya</taxon>
        <taxon>Basidiomycota</taxon>
        <taxon>Agaricomycotina</taxon>
        <taxon>Agaricomycetes</taxon>
        <taxon>Polyporales</taxon>
        <taxon>Polyporaceae</taxon>
        <taxon>Ganoderma</taxon>
    </lineage>
</organism>
<sequence>MSSIITTVRSKFLEAIRSVNPPGRWKILVVDEHSQRLIGSVLKQFDIWEENVTLIESITSNRDPQPQFEAMYIVMSTSQNVDRIIRDFSSGQQQYAAAHLFFVDGLAEPLFERLTSSPAEPHLKALQEMFINFWAIEGQAFTVRNPGSFFNIYSPPRSDTSFKAMRDRLDEELRYMSKMISNACLTLNEYPYIRYYVPSHHPPLGPLKPHASTRPPPPPEGSGRWRTNLARGDQARAYESTEGDYVAKVIAFMVQQNLDEYKKANPDFPKPSDPPRPRGTLIITDRAMDPVAPLLHEFTYQAMANDLLPIQDGTTYTYKFQTQTGVEDKTATLSDADTVWTELRHMHMREAIDKLMADFNQFLQDNAGFKGEGAANLNDMKDMLANLPQYQEQRDKFSLHLNMAQECMGIFERDKLPAAANVEQNCATGVTAEGKTPKTLVEEMVPLLDSRDVINTNKVRIIALYIQHRDGVPDEDRRRLYQHARLTMAEQDAVNALVYLGVRISRQTGDKDTKKKIKQKLSTEEEYELSRYKPVLRTVLEEHVSSKLDPTLFPYVKDTPAAAPAASSLRSAPQIQPAVSLRSQKPSWHKATRGAGTHNDNRQRLIVFMAGGMTYSEMREAYLLSKSLNKDIIIGSTHVLTPRQFVDDLKVLEMGGVGSKALPNGLSESSTPSRPAQEIYDQKYFTRDAPPPQRAPALASQPSSGSGRFKLSRPSPTSASSSSFEASSASPASSNYSNSGTIGEEKKKKRGFLRF</sequence>
<accession>A0A2G8RT17</accession>
<dbReference type="Proteomes" id="UP000230002">
    <property type="component" value="Unassembled WGS sequence"/>
</dbReference>
<keyword evidence="4" id="KW-1185">Reference proteome</keyword>
<dbReference type="Pfam" id="PF00995">
    <property type="entry name" value="Sec1"/>
    <property type="match status" value="1"/>
</dbReference>
<dbReference type="SUPFAM" id="SSF56815">
    <property type="entry name" value="Sec1/munc18-like (SM) proteins"/>
    <property type="match status" value="1"/>
</dbReference>
<dbReference type="EMBL" id="AYKW01000056">
    <property type="protein sequence ID" value="PIL24656.1"/>
    <property type="molecule type" value="Genomic_DNA"/>
</dbReference>
<dbReference type="InterPro" id="IPR001619">
    <property type="entry name" value="Sec1-like"/>
</dbReference>
<reference evidence="3 4" key="1">
    <citation type="journal article" date="2015" name="Sci. Rep.">
        <title>Chromosome-level genome map provides insights into diverse defense mechanisms in the medicinal fungus Ganoderma sinense.</title>
        <authorList>
            <person name="Zhu Y."/>
            <person name="Xu J."/>
            <person name="Sun C."/>
            <person name="Zhou S."/>
            <person name="Xu H."/>
            <person name="Nelson D.R."/>
            <person name="Qian J."/>
            <person name="Song J."/>
            <person name="Luo H."/>
            <person name="Xiang L."/>
            <person name="Li Y."/>
            <person name="Xu Z."/>
            <person name="Ji A."/>
            <person name="Wang L."/>
            <person name="Lu S."/>
            <person name="Hayward A."/>
            <person name="Sun W."/>
            <person name="Li X."/>
            <person name="Schwartz D.C."/>
            <person name="Wang Y."/>
            <person name="Chen S."/>
        </authorList>
    </citation>
    <scope>NUCLEOTIDE SEQUENCE [LARGE SCALE GENOMIC DNA]</scope>
    <source>
        <strain evidence="3 4">ZZ0214-1</strain>
    </source>
</reference>
<feature type="region of interest" description="Disordered" evidence="2">
    <location>
        <begin position="576"/>
        <end position="596"/>
    </location>
</feature>
<feature type="compositionally biased region" description="Low complexity" evidence="2">
    <location>
        <begin position="712"/>
        <end position="739"/>
    </location>
</feature>
<dbReference type="InterPro" id="IPR036045">
    <property type="entry name" value="Sec1-like_sf"/>
</dbReference>
<name>A0A2G8RT17_9APHY</name>
<feature type="region of interest" description="Disordered" evidence="2">
    <location>
        <begin position="206"/>
        <end position="227"/>
    </location>
</feature>
<evidence type="ECO:0000313" key="3">
    <source>
        <dbReference type="EMBL" id="PIL24656.1"/>
    </source>
</evidence>
<dbReference type="InterPro" id="IPR027482">
    <property type="entry name" value="Sec1-like_dom2"/>
</dbReference>
<dbReference type="Gene3D" id="1.25.40.60">
    <property type="match status" value="1"/>
</dbReference>
<feature type="region of interest" description="Disordered" evidence="2">
    <location>
        <begin position="686"/>
        <end position="755"/>
    </location>
</feature>
<gene>
    <name evidence="3" type="ORF">GSI_12540</name>
</gene>
<dbReference type="Gene3D" id="3.40.50.2060">
    <property type="match status" value="1"/>
</dbReference>
<dbReference type="Gene3D" id="3.90.830.10">
    <property type="entry name" value="Syntaxin Binding Protein 1, Chain A, domain 2"/>
    <property type="match status" value="1"/>
</dbReference>
<dbReference type="AlphaFoldDB" id="A0A2G8RT17"/>
<comment type="caution">
    <text evidence="3">The sequence shown here is derived from an EMBL/GenBank/DDBJ whole genome shotgun (WGS) entry which is preliminary data.</text>
</comment>
<comment type="similarity">
    <text evidence="1">Belongs to the STXBP/unc-18/SEC1 family.</text>
</comment>
<protein>
    <submittedName>
        <fullName evidence="3">Uncharacterized protein</fullName>
    </submittedName>
</protein>
<evidence type="ECO:0000256" key="2">
    <source>
        <dbReference type="SAM" id="MobiDB-lite"/>
    </source>
</evidence>
<evidence type="ECO:0000313" key="4">
    <source>
        <dbReference type="Proteomes" id="UP000230002"/>
    </source>
</evidence>
<proteinExistence type="inferred from homology"/>
<dbReference type="PIRSF" id="PIRSF005715">
    <property type="entry name" value="VPS45_Sec1"/>
    <property type="match status" value="1"/>
</dbReference>
<dbReference type="Gene3D" id="3.40.50.1910">
    <property type="match status" value="2"/>
</dbReference>
<dbReference type="InterPro" id="IPR043154">
    <property type="entry name" value="Sec-1-like_dom1"/>
</dbReference>
<dbReference type="InterPro" id="IPR043127">
    <property type="entry name" value="Sec-1-like_dom3a"/>
</dbReference>
<dbReference type="PANTHER" id="PTHR11679">
    <property type="entry name" value="VESICLE PROTEIN SORTING-ASSOCIATED"/>
    <property type="match status" value="1"/>
</dbReference>
<dbReference type="OrthoDB" id="2228at2759"/>
<dbReference type="STRING" id="1077348.A0A2G8RT17"/>